<dbReference type="GO" id="GO:0005952">
    <property type="term" value="C:cAMP-dependent protein kinase complex"/>
    <property type="evidence" value="ECO:0007669"/>
    <property type="project" value="EnsemblFungi"/>
</dbReference>
<keyword evidence="3" id="KW-0597">Phosphoprotein</keyword>
<evidence type="ECO:0000256" key="3">
    <source>
        <dbReference type="ARBA" id="ARBA00022553"/>
    </source>
</evidence>
<dbReference type="GO" id="GO:0005886">
    <property type="term" value="C:plasma membrane"/>
    <property type="evidence" value="ECO:0007669"/>
    <property type="project" value="EnsemblFungi"/>
</dbReference>
<protein>
    <recommendedName>
        <fullName evidence="2">cAMP-dependent protein kinase regulatory subunit</fullName>
    </recommendedName>
</protein>
<keyword evidence="7 8" id="KW-0114">cAMP</keyword>
<feature type="domain" description="Cyclic nucleotide-binding" evidence="9">
    <location>
        <begin position="172"/>
        <end position="283"/>
    </location>
</feature>
<evidence type="ECO:0000256" key="1">
    <source>
        <dbReference type="ARBA" id="ARBA00005753"/>
    </source>
</evidence>
<name>A0A1E4THX4_9ASCO</name>
<reference evidence="11" key="1">
    <citation type="submission" date="2016-02" db="EMBL/GenBank/DDBJ databases">
        <title>Comparative genomics of biotechnologically important yeasts.</title>
        <authorList>
            <consortium name="DOE Joint Genome Institute"/>
            <person name="Riley R."/>
            <person name="Haridas S."/>
            <person name="Wolfe K.H."/>
            <person name="Lopes M.R."/>
            <person name="Hittinger C.T."/>
            <person name="Goker M."/>
            <person name="Salamov A."/>
            <person name="Wisecaver J."/>
            <person name="Long T.M."/>
            <person name="Aerts A.L."/>
            <person name="Barry K."/>
            <person name="Choi C."/>
            <person name="Clum A."/>
            <person name="Coughlan A.Y."/>
            <person name="Deshpande S."/>
            <person name="Douglass A.P."/>
            <person name="Hanson S.J."/>
            <person name="Klenk H.-P."/>
            <person name="Labutti K."/>
            <person name="Lapidus A."/>
            <person name="Lindquist E."/>
            <person name="Lipzen A."/>
            <person name="Meier-Kolthoff J.P."/>
            <person name="Ohm R.A."/>
            <person name="Otillar R.P."/>
            <person name="Pangilinan J."/>
            <person name="Peng Y."/>
            <person name="Rokas A."/>
            <person name="Rosa C.A."/>
            <person name="Scheuner C."/>
            <person name="Sibirny A.A."/>
            <person name="Slot J.C."/>
            <person name="Stielow J.B."/>
            <person name="Sun H."/>
            <person name="Kurtzman C.P."/>
            <person name="Blackwell M."/>
            <person name="Jeffries T.W."/>
            <person name="Grigoriev I.V."/>
        </authorList>
    </citation>
    <scope>NUCLEOTIDE SEQUENCE [LARGE SCALE GENOMIC DNA]</scope>
    <source>
        <strain evidence="11">NRRL Y-17796</strain>
    </source>
</reference>
<dbReference type="InterPro" id="IPR014710">
    <property type="entry name" value="RmlC-like_jellyroll"/>
</dbReference>
<dbReference type="PROSITE" id="PS50042">
    <property type="entry name" value="CNMP_BINDING_3"/>
    <property type="match status" value="2"/>
</dbReference>
<dbReference type="InterPro" id="IPR050503">
    <property type="entry name" value="cAMP-dep_PK_reg_su-like"/>
</dbReference>
<feature type="non-terminal residue" evidence="10">
    <location>
        <position position="1"/>
    </location>
</feature>
<feature type="binding site" evidence="8">
    <location>
        <position position="247"/>
    </location>
    <ligand>
        <name>3',5'-cyclic AMP</name>
        <dbReference type="ChEBI" id="CHEBI:58165"/>
        <label>2</label>
    </ligand>
</feature>
<dbReference type="GO" id="GO:0034236">
    <property type="term" value="F:protein kinase A catalytic subunit binding"/>
    <property type="evidence" value="ECO:0007669"/>
    <property type="project" value="TreeGrafter"/>
</dbReference>
<sequence length="283" mass="31058">SSSTASPVFINRRTSVSAESMVFSQGWKPPVFPKSADQTSRLEKSVSDNFIFRALREDSLKLVIQALEEVPHDKTAAGCVIVKQGDHGDYFYIVESGDLRVIIDGVQVGTVGPSGSFGELALLHNAPRAATVEAITDTVLWRLDRVTFRRILFEGTSKRRALYESFLKEVPVLSVLKDYELLRLADALDSRTYAPGEIIVKEGDAGDAFFIIESGDAEVIKEGSGKVQDLHKGDYFGELALLYDQPRAATVKAVTKVTVATLKKNGFQRLLGPVVDVLRERAP</sequence>
<dbReference type="EMBL" id="KV453842">
    <property type="protein sequence ID" value="ODV91343.1"/>
    <property type="molecule type" value="Genomic_DNA"/>
</dbReference>
<evidence type="ECO:0000259" key="9">
    <source>
        <dbReference type="PROSITE" id="PS50042"/>
    </source>
</evidence>
<dbReference type="SUPFAM" id="SSF51206">
    <property type="entry name" value="cAMP-binding domain-like"/>
    <property type="match status" value="2"/>
</dbReference>
<dbReference type="GO" id="GO:0005634">
    <property type="term" value="C:nucleus"/>
    <property type="evidence" value="ECO:0007669"/>
    <property type="project" value="EnsemblFungi"/>
</dbReference>
<dbReference type="PROSITE" id="PS00889">
    <property type="entry name" value="CNMP_BINDING_2"/>
    <property type="match status" value="2"/>
</dbReference>
<evidence type="ECO:0000313" key="10">
    <source>
        <dbReference type="EMBL" id="ODV91343.1"/>
    </source>
</evidence>
<dbReference type="GO" id="GO:0042802">
    <property type="term" value="F:identical protein binding"/>
    <property type="evidence" value="ECO:0007669"/>
    <property type="project" value="EnsemblFungi"/>
</dbReference>
<keyword evidence="5" id="KW-0677">Repeat</keyword>
<dbReference type="CDD" id="cd00038">
    <property type="entry name" value="CAP_ED"/>
    <property type="match status" value="2"/>
</dbReference>
<dbReference type="SMART" id="SM00100">
    <property type="entry name" value="cNMP"/>
    <property type="match status" value="2"/>
</dbReference>
<dbReference type="InterPro" id="IPR000595">
    <property type="entry name" value="cNMP-bd_dom"/>
</dbReference>
<dbReference type="AlphaFoldDB" id="A0A1E4THX4"/>
<dbReference type="GO" id="GO:0097271">
    <property type="term" value="P:protein localization to bud neck"/>
    <property type="evidence" value="ECO:0007669"/>
    <property type="project" value="EnsemblFungi"/>
</dbReference>
<evidence type="ECO:0000313" key="11">
    <source>
        <dbReference type="Proteomes" id="UP000095023"/>
    </source>
</evidence>
<keyword evidence="4 8" id="KW-0116">cAMP-binding</keyword>
<dbReference type="PANTHER" id="PTHR11635">
    <property type="entry name" value="CAMP-DEPENDENT PROTEIN KINASE REGULATORY CHAIN"/>
    <property type="match status" value="1"/>
</dbReference>
<dbReference type="GO" id="GO:0045944">
    <property type="term" value="P:positive regulation of transcription by RNA polymerase II"/>
    <property type="evidence" value="ECO:0007669"/>
    <property type="project" value="EnsemblFungi"/>
</dbReference>
<dbReference type="GO" id="GO:0046580">
    <property type="term" value="P:negative regulation of Ras protein signal transduction"/>
    <property type="evidence" value="ECO:0007669"/>
    <property type="project" value="EnsemblFungi"/>
</dbReference>
<dbReference type="GO" id="GO:0000785">
    <property type="term" value="C:chromatin"/>
    <property type="evidence" value="ECO:0007669"/>
    <property type="project" value="EnsemblFungi"/>
</dbReference>
<dbReference type="GO" id="GO:0030552">
    <property type="term" value="F:cAMP binding"/>
    <property type="evidence" value="ECO:0007669"/>
    <property type="project" value="UniProtKB-KW"/>
</dbReference>
<proteinExistence type="inferred from homology"/>
<dbReference type="GO" id="GO:0006995">
    <property type="term" value="P:cellular response to nitrogen starvation"/>
    <property type="evidence" value="ECO:0007669"/>
    <property type="project" value="EnsemblFungi"/>
</dbReference>
<dbReference type="GO" id="GO:0042149">
    <property type="term" value="P:cellular response to glucose starvation"/>
    <property type="evidence" value="ECO:0007669"/>
    <property type="project" value="EnsemblFungi"/>
</dbReference>
<dbReference type="PRINTS" id="PR00103">
    <property type="entry name" value="CAMPKINASE"/>
</dbReference>
<dbReference type="GO" id="GO:0007189">
    <property type="term" value="P:adenylate cyclase-activating G protein-coupled receptor signaling pathway"/>
    <property type="evidence" value="ECO:0007669"/>
    <property type="project" value="EnsemblFungi"/>
</dbReference>
<feature type="binding site" evidence="8">
    <location>
        <position position="238"/>
    </location>
    <ligand>
        <name>3',5'-cyclic AMP</name>
        <dbReference type="ChEBI" id="CHEBI:58165"/>
        <label>2</label>
    </ligand>
</feature>
<dbReference type="PANTHER" id="PTHR11635:SF152">
    <property type="entry name" value="CAMP-DEPENDENT PROTEIN KINASE TYPE I REGULATORY SUBUNIT-RELATED"/>
    <property type="match status" value="1"/>
</dbReference>
<evidence type="ECO:0000256" key="6">
    <source>
        <dbReference type="ARBA" id="ARBA00022741"/>
    </source>
</evidence>
<dbReference type="GO" id="GO:0046827">
    <property type="term" value="P:positive regulation of protein export from nucleus"/>
    <property type="evidence" value="ECO:0007669"/>
    <property type="project" value="EnsemblFungi"/>
</dbReference>
<keyword evidence="6 8" id="KW-0547">Nucleotide-binding</keyword>
<dbReference type="GO" id="GO:0005829">
    <property type="term" value="C:cytosol"/>
    <property type="evidence" value="ECO:0007669"/>
    <property type="project" value="TreeGrafter"/>
</dbReference>
<feature type="binding site" evidence="8">
    <location>
        <position position="128"/>
    </location>
    <ligand>
        <name>3',5'-cyclic AMP</name>
        <dbReference type="ChEBI" id="CHEBI:58165"/>
        <label>1</label>
    </ligand>
</feature>
<dbReference type="OrthoDB" id="417078at2759"/>
<comment type="similarity">
    <text evidence="1">Belongs to the cAMP-dependent kinase regulatory chain family.</text>
</comment>
<dbReference type="Proteomes" id="UP000095023">
    <property type="component" value="Unassembled WGS sequence"/>
</dbReference>
<dbReference type="InterPro" id="IPR018490">
    <property type="entry name" value="cNMP-bd_dom_sf"/>
</dbReference>
<dbReference type="InterPro" id="IPR012198">
    <property type="entry name" value="cAMP_dep_PK_reg_su"/>
</dbReference>
<feature type="binding site" evidence="8">
    <location>
        <position position="119"/>
    </location>
    <ligand>
        <name>3',5'-cyclic AMP</name>
        <dbReference type="ChEBI" id="CHEBI:58165"/>
        <label>1</label>
    </ligand>
</feature>
<accession>A0A1E4THX4</accession>
<dbReference type="InterPro" id="IPR018488">
    <property type="entry name" value="cNMP-bd_CS"/>
</dbReference>
<gene>
    <name evidence="10" type="ORF">CANCADRAFT_15843</name>
</gene>
<organism evidence="10 11">
    <name type="scientific">Tortispora caseinolytica NRRL Y-17796</name>
    <dbReference type="NCBI Taxonomy" id="767744"/>
    <lineage>
        <taxon>Eukaryota</taxon>
        <taxon>Fungi</taxon>
        <taxon>Dikarya</taxon>
        <taxon>Ascomycota</taxon>
        <taxon>Saccharomycotina</taxon>
        <taxon>Trigonopsidomycetes</taxon>
        <taxon>Trigonopsidales</taxon>
        <taxon>Trigonopsidaceae</taxon>
        <taxon>Tortispora</taxon>
    </lineage>
</organism>
<feature type="non-terminal residue" evidence="10">
    <location>
        <position position="283"/>
    </location>
</feature>
<evidence type="ECO:0000256" key="7">
    <source>
        <dbReference type="ARBA" id="ARBA00023149"/>
    </source>
</evidence>
<evidence type="ECO:0000256" key="4">
    <source>
        <dbReference type="ARBA" id="ARBA00022566"/>
    </source>
</evidence>
<evidence type="ECO:0000256" key="8">
    <source>
        <dbReference type="PIRSR" id="PIRSR000548-1"/>
    </source>
</evidence>
<feature type="domain" description="Cyclic nucleotide-binding" evidence="9">
    <location>
        <begin position="51"/>
        <end position="169"/>
    </location>
</feature>
<dbReference type="PROSITE" id="PS00888">
    <property type="entry name" value="CNMP_BINDING_1"/>
    <property type="match status" value="2"/>
</dbReference>
<dbReference type="GO" id="GO:0004862">
    <property type="term" value="F:cAMP-dependent protein kinase inhibitor activity"/>
    <property type="evidence" value="ECO:0007669"/>
    <property type="project" value="EnsemblFungi"/>
</dbReference>
<dbReference type="Gene3D" id="2.60.120.10">
    <property type="entry name" value="Jelly Rolls"/>
    <property type="match status" value="2"/>
</dbReference>
<keyword evidence="11" id="KW-1185">Reference proteome</keyword>
<dbReference type="PIRSF" id="PIRSF000548">
    <property type="entry name" value="PK_regulatory"/>
    <property type="match status" value="1"/>
</dbReference>
<dbReference type="GO" id="GO:0010603">
    <property type="term" value="P:regulation of cytoplasmic mRNA processing body assembly"/>
    <property type="evidence" value="ECO:0007669"/>
    <property type="project" value="EnsemblFungi"/>
</dbReference>
<evidence type="ECO:0000256" key="5">
    <source>
        <dbReference type="ARBA" id="ARBA00022737"/>
    </source>
</evidence>
<evidence type="ECO:0000256" key="2">
    <source>
        <dbReference type="ARBA" id="ARBA00020355"/>
    </source>
</evidence>
<dbReference type="Pfam" id="PF00027">
    <property type="entry name" value="cNMP_binding"/>
    <property type="match status" value="2"/>
</dbReference>